<evidence type="ECO:0000313" key="6">
    <source>
        <dbReference type="EMBL" id="PHO14604.1"/>
    </source>
</evidence>
<evidence type="ECO:0000313" key="7">
    <source>
        <dbReference type="Proteomes" id="UP000224740"/>
    </source>
</evidence>
<name>A0A347TKC0_9BACT</name>
<dbReference type="AlphaFoldDB" id="A0A347TKC0"/>
<dbReference type="PANTHER" id="PTHR33204">
    <property type="entry name" value="TRANSCRIPTIONAL REGULATOR, MARR FAMILY"/>
    <property type="match status" value="1"/>
</dbReference>
<keyword evidence="7" id="KW-1185">Reference proteome</keyword>
<accession>A0A347TKC0</accession>
<dbReference type="EMBL" id="NXAO01000051">
    <property type="protein sequence ID" value="PHO14604.1"/>
    <property type="molecule type" value="Genomic_DNA"/>
</dbReference>
<evidence type="ECO:0000256" key="1">
    <source>
        <dbReference type="ARBA" id="ARBA00023015"/>
    </source>
</evidence>
<evidence type="ECO:0000313" key="8">
    <source>
        <dbReference type="Proteomes" id="UP000264693"/>
    </source>
</evidence>
<keyword evidence="3" id="KW-0804">Transcription</keyword>
<keyword evidence="2" id="KW-0238">DNA-binding</keyword>
<protein>
    <submittedName>
        <fullName evidence="5 6">Transcriptional regulator</fullName>
    </submittedName>
</protein>
<dbReference type="InterPro" id="IPR002577">
    <property type="entry name" value="HTH_HxlR"/>
</dbReference>
<dbReference type="KEGG" id="amar:AMRN_1307"/>
<reference evidence="6" key="2">
    <citation type="submission" date="2017-09" db="EMBL/GenBank/DDBJ databases">
        <authorList>
            <person name="Perez-Cataluna A."/>
            <person name="Figueras M.J."/>
            <person name="Salas-Masso N."/>
        </authorList>
    </citation>
    <scope>NUCLEOTIDE SEQUENCE</scope>
    <source>
        <strain evidence="6">CECT 7727</strain>
    </source>
</reference>
<dbReference type="Gene3D" id="1.10.10.10">
    <property type="entry name" value="Winged helix-like DNA-binding domain superfamily/Winged helix DNA-binding domain"/>
    <property type="match status" value="1"/>
</dbReference>
<keyword evidence="1" id="KW-0805">Transcription regulation</keyword>
<sequence length="129" mass="15075">MYIVNNKEYSCSVAVTLDIFNDRWKLSIIWHLLEKDKRFKDLHESIPEITQKTLTVKLKELEEKNIINREVFPEVPPKVVYSLTSAGKKLRPVLKEMYEWGISYAQEHGKITEDEACCEVAISEKIGFK</sequence>
<organism evidence="5 8">
    <name type="scientific">Malaciobacter marinus</name>
    <dbReference type="NCBI Taxonomy" id="505249"/>
    <lineage>
        <taxon>Bacteria</taxon>
        <taxon>Pseudomonadati</taxon>
        <taxon>Campylobacterota</taxon>
        <taxon>Epsilonproteobacteria</taxon>
        <taxon>Campylobacterales</taxon>
        <taxon>Arcobacteraceae</taxon>
        <taxon>Malaciobacter</taxon>
    </lineage>
</organism>
<dbReference type="Pfam" id="PF01638">
    <property type="entry name" value="HxlR"/>
    <property type="match status" value="1"/>
</dbReference>
<dbReference type="RefSeq" id="WP_099311885.1">
    <property type="nucleotide sequence ID" value="NZ_CP032101.1"/>
</dbReference>
<gene>
    <name evidence="5" type="ORF">AMRN_1307</name>
    <name evidence="6" type="ORF">CPH92_11160</name>
</gene>
<evidence type="ECO:0000256" key="3">
    <source>
        <dbReference type="ARBA" id="ARBA00023163"/>
    </source>
</evidence>
<dbReference type="GO" id="GO:0003677">
    <property type="term" value="F:DNA binding"/>
    <property type="evidence" value="ECO:0007669"/>
    <property type="project" value="UniProtKB-KW"/>
</dbReference>
<evidence type="ECO:0000256" key="2">
    <source>
        <dbReference type="ARBA" id="ARBA00023125"/>
    </source>
</evidence>
<dbReference type="InterPro" id="IPR036388">
    <property type="entry name" value="WH-like_DNA-bd_sf"/>
</dbReference>
<dbReference type="InterPro" id="IPR036390">
    <property type="entry name" value="WH_DNA-bd_sf"/>
</dbReference>
<evidence type="ECO:0000313" key="5">
    <source>
        <dbReference type="EMBL" id="AXX87048.1"/>
    </source>
</evidence>
<feature type="domain" description="HTH hxlR-type" evidence="4">
    <location>
        <begin position="11"/>
        <end position="109"/>
    </location>
</feature>
<dbReference type="PROSITE" id="PS51118">
    <property type="entry name" value="HTH_HXLR"/>
    <property type="match status" value="1"/>
</dbReference>
<dbReference type="PANTHER" id="PTHR33204:SF29">
    <property type="entry name" value="TRANSCRIPTIONAL REGULATOR"/>
    <property type="match status" value="1"/>
</dbReference>
<dbReference type="EMBL" id="CP032101">
    <property type="protein sequence ID" value="AXX87048.1"/>
    <property type="molecule type" value="Genomic_DNA"/>
</dbReference>
<reference evidence="5 8" key="3">
    <citation type="submission" date="2018-08" db="EMBL/GenBank/DDBJ databases">
        <title>Complete genome of the Arcobacter marinus type strain JCM 15502.</title>
        <authorList>
            <person name="Miller W.G."/>
            <person name="Yee E."/>
            <person name="Huynh S."/>
            <person name="Parker C.T."/>
        </authorList>
    </citation>
    <scope>NUCLEOTIDE SEQUENCE [LARGE SCALE GENOMIC DNA]</scope>
    <source>
        <strain evidence="5 8">JCM 15502</strain>
    </source>
</reference>
<dbReference type="SUPFAM" id="SSF46785">
    <property type="entry name" value="Winged helix' DNA-binding domain"/>
    <property type="match status" value="1"/>
</dbReference>
<dbReference type="Proteomes" id="UP000224740">
    <property type="component" value="Unassembled WGS sequence"/>
</dbReference>
<evidence type="ECO:0000259" key="4">
    <source>
        <dbReference type="PROSITE" id="PS51118"/>
    </source>
</evidence>
<proteinExistence type="predicted"/>
<reference evidence="7" key="1">
    <citation type="submission" date="2017-09" db="EMBL/GenBank/DDBJ databases">
        <title>Arcobacter canalis sp. nov., a new species isolated from a water canal contaminated with urban sewage.</title>
        <authorList>
            <person name="Perez-Cataluna A."/>
            <person name="Salas-Masso N."/>
            <person name="Figueras M.J."/>
        </authorList>
    </citation>
    <scope>NUCLEOTIDE SEQUENCE [LARGE SCALE GENOMIC DNA]</scope>
    <source>
        <strain evidence="7">CECT 7727</strain>
    </source>
</reference>
<dbReference type="Proteomes" id="UP000264693">
    <property type="component" value="Chromosome"/>
</dbReference>